<reference evidence="1 2" key="1">
    <citation type="submission" date="2021-03" db="EMBL/GenBank/DDBJ databases">
        <title>Genomic Encyclopedia of Type Strains, Phase IV (KMG-IV): sequencing the most valuable type-strain genomes for metagenomic binning, comparative biology and taxonomic classification.</title>
        <authorList>
            <person name="Goeker M."/>
        </authorList>
    </citation>
    <scope>NUCLEOTIDE SEQUENCE [LARGE SCALE GENOMIC DNA]</scope>
    <source>
        <strain evidence="1 2">DSM 27512</strain>
    </source>
</reference>
<accession>A0ABS4KLN1</accession>
<proteinExistence type="predicted"/>
<dbReference type="NCBIfam" id="TIGR01563">
    <property type="entry name" value="gp16_SPP1"/>
    <property type="match status" value="1"/>
</dbReference>
<dbReference type="Pfam" id="PF05521">
    <property type="entry name" value="Phage_HCP"/>
    <property type="match status" value="1"/>
</dbReference>
<dbReference type="Proteomes" id="UP001314903">
    <property type="component" value="Unassembled WGS sequence"/>
</dbReference>
<protein>
    <submittedName>
        <fullName evidence="1">SPP1 family predicted phage head-tail adaptor</fullName>
    </submittedName>
</protein>
<dbReference type="EMBL" id="JAGGLI010000036">
    <property type="protein sequence ID" value="MBP2028697.1"/>
    <property type="molecule type" value="Genomic_DNA"/>
</dbReference>
<organism evidence="1 2">
    <name type="scientific">Acetoanaerobium pronyense</name>
    <dbReference type="NCBI Taxonomy" id="1482736"/>
    <lineage>
        <taxon>Bacteria</taxon>
        <taxon>Bacillati</taxon>
        <taxon>Bacillota</taxon>
        <taxon>Clostridia</taxon>
        <taxon>Peptostreptococcales</taxon>
        <taxon>Filifactoraceae</taxon>
        <taxon>Acetoanaerobium</taxon>
    </lineage>
</organism>
<sequence>MNIGEFRHLITIKKQIVEQDINGFEIKKYDIHATLWAKVSNLHGKEFFEAAAIQKEKTVKFTIRSVKTLDETMKIEFQGKLYDIIFIDNIKYENKYMEIKAIEVSISG</sequence>
<keyword evidence="2" id="KW-1185">Reference proteome</keyword>
<dbReference type="InterPro" id="IPR008767">
    <property type="entry name" value="Phage_SPP1_head-tail_adaptor"/>
</dbReference>
<dbReference type="RefSeq" id="WP_209661756.1">
    <property type="nucleotide sequence ID" value="NZ_JAGGLI010000036.1"/>
</dbReference>
<evidence type="ECO:0000313" key="2">
    <source>
        <dbReference type="Proteomes" id="UP001314903"/>
    </source>
</evidence>
<gene>
    <name evidence="1" type="ORF">J2Z35_002527</name>
</gene>
<evidence type="ECO:0000313" key="1">
    <source>
        <dbReference type="EMBL" id="MBP2028697.1"/>
    </source>
</evidence>
<dbReference type="Gene3D" id="2.40.10.270">
    <property type="entry name" value="Bacteriophage SPP1 head-tail adaptor protein"/>
    <property type="match status" value="1"/>
</dbReference>
<comment type="caution">
    <text evidence="1">The sequence shown here is derived from an EMBL/GenBank/DDBJ whole genome shotgun (WGS) entry which is preliminary data.</text>
</comment>
<name>A0ABS4KLN1_9FIRM</name>
<dbReference type="InterPro" id="IPR038666">
    <property type="entry name" value="SSP1_head-tail_sf"/>
</dbReference>